<dbReference type="Proteomes" id="UP000006762">
    <property type="component" value="Unassembled WGS sequence"/>
</dbReference>
<name>K2JSI5_9RHOB</name>
<dbReference type="SUPFAM" id="SSF55961">
    <property type="entry name" value="Bet v1-like"/>
    <property type="match status" value="1"/>
</dbReference>
<evidence type="ECO:0000256" key="1">
    <source>
        <dbReference type="ARBA" id="ARBA00006817"/>
    </source>
</evidence>
<organism evidence="3 4">
    <name type="scientific">Celeribacter baekdonensis B30</name>
    <dbReference type="NCBI Taxonomy" id="1208323"/>
    <lineage>
        <taxon>Bacteria</taxon>
        <taxon>Pseudomonadati</taxon>
        <taxon>Pseudomonadota</taxon>
        <taxon>Alphaproteobacteria</taxon>
        <taxon>Rhodobacterales</taxon>
        <taxon>Roseobacteraceae</taxon>
        <taxon>Celeribacter</taxon>
    </lineage>
</organism>
<dbReference type="InterPro" id="IPR013538">
    <property type="entry name" value="ASHA1/2-like_C"/>
</dbReference>
<dbReference type="OrthoDB" id="9805228at2"/>
<dbReference type="EMBL" id="AMRK01000002">
    <property type="protein sequence ID" value="EKE73354.1"/>
    <property type="molecule type" value="Genomic_DNA"/>
</dbReference>
<dbReference type="Gene3D" id="3.30.530.20">
    <property type="match status" value="1"/>
</dbReference>
<proteinExistence type="inferred from homology"/>
<dbReference type="Pfam" id="PF08327">
    <property type="entry name" value="AHSA1"/>
    <property type="match status" value="1"/>
</dbReference>
<sequence>MDRSAENRTMTLSRDIAAPVAAIWSAWTAPEALPKWWGPDGFSCRTTRIDLRDGGEWVFDMIGPDGTVFPNHHRYTRVIPMERIEYELLWGENGPKHADASAVFEATGHGSRITLRMIFSSDAEYQEAKGFGAVELGMQTLGKLAAFVGAA</sequence>
<evidence type="ECO:0000313" key="4">
    <source>
        <dbReference type="Proteomes" id="UP000006762"/>
    </source>
</evidence>
<dbReference type="STRING" id="1208323.B30_04807"/>
<dbReference type="eggNOG" id="COG3832">
    <property type="taxonomic scope" value="Bacteria"/>
</dbReference>
<reference evidence="3 4" key="1">
    <citation type="submission" date="2012-09" db="EMBL/GenBank/DDBJ databases">
        <title>Celeribacter baekdonensis B30 Genome Sequencing.</title>
        <authorList>
            <person name="Wang W."/>
        </authorList>
    </citation>
    <scope>NUCLEOTIDE SEQUENCE [LARGE SCALE GENOMIC DNA]</scope>
    <source>
        <strain evidence="3 4">B30</strain>
    </source>
</reference>
<accession>K2JSI5</accession>
<gene>
    <name evidence="3" type="ORF">B30_04807</name>
</gene>
<evidence type="ECO:0000313" key="3">
    <source>
        <dbReference type="EMBL" id="EKE73354.1"/>
    </source>
</evidence>
<dbReference type="InterPro" id="IPR023393">
    <property type="entry name" value="START-like_dom_sf"/>
</dbReference>
<dbReference type="AlphaFoldDB" id="K2JSI5"/>
<dbReference type="RefSeq" id="WP_009570895.1">
    <property type="nucleotide sequence ID" value="NZ_AMRK01000002.1"/>
</dbReference>
<dbReference type="CDD" id="cd08894">
    <property type="entry name" value="SRPBCC_CalC_Aha1-like_1"/>
    <property type="match status" value="1"/>
</dbReference>
<protein>
    <submittedName>
        <fullName evidence="3">Activator of Hsp90 ATPase 1 family protein</fullName>
    </submittedName>
</protein>
<feature type="domain" description="Activator of Hsp90 ATPase homologue 1/2-like C-terminal" evidence="2">
    <location>
        <begin position="18"/>
        <end position="148"/>
    </location>
</feature>
<comment type="similarity">
    <text evidence="1">Belongs to the AHA1 family.</text>
</comment>
<evidence type="ECO:0000259" key="2">
    <source>
        <dbReference type="Pfam" id="PF08327"/>
    </source>
</evidence>
<comment type="caution">
    <text evidence="3">The sequence shown here is derived from an EMBL/GenBank/DDBJ whole genome shotgun (WGS) entry which is preliminary data.</text>
</comment>
<dbReference type="PATRIC" id="fig|1208323.3.peg.988"/>
<keyword evidence="4" id="KW-1185">Reference proteome</keyword>